<dbReference type="EMBL" id="QGNW01000093">
    <property type="protein sequence ID" value="RVW98470.1"/>
    <property type="molecule type" value="Genomic_DNA"/>
</dbReference>
<feature type="domain" description="Endonuclease/exonuclease/phosphatase" evidence="1">
    <location>
        <begin position="501"/>
        <end position="625"/>
    </location>
</feature>
<dbReference type="SUPFAM" id="SSF56219">
    <property type="entry name" value="DNase I-like"/>
    <property type="match status" value="1"/>
</dbReference>
<sequence>MGSYGTGKLRVFLRRSKSLYQGRERSKMGEGMEGKGEIVFHDRGQKGMDDYGGEASSTDLEEARRVISSGNCSMGGYQVGLEHWNLTSGCWVEADVGNEVWVRIVGLPISLWSPMILKRVGEECGGFIAVDEQMKTMGELYVKVRGDGASRTEQRVAEERVSVRLEMLNSSDEEMDIVWVVFLSPIVGLKEIRRAGGLGLANGPLGLKLKGVVISEDGLEVGPSSRRWVEEVGCLAKGLVSSKDQASSKGPILSMGCQKLFDLEGKTRDGPISPAAQASSNDSQEKGYLLERSISRNGNSSKTELFVARESENLRKQQILASYLVTDRALEEEALRYGLGFCSRGERVLGASHLNPFLFDRTPEREFYDRSGDMDEEIRVDKTMWLTVYKGYNEKVSGCRELGVTKRSSDKVRGMDGAFGTHDVQAVRNKSEEKWEESRDKNSIYVGGYCEKFRFWEIPRLESYECGGGFGRNPNLLGQEVSGHSGLEEGHFTLSCRFQSVENEAVWVFRGVYGPFSKVERDELWEEFGAIRGLWEDPWCLGGDFNITLFQRERSSQRRINSTMRKFVEIVELVDFPLQGGEFTWNGGHNNQAWARLDRFLVSPSWLDQFSGITQSRLPRPISDHFPIMLVGGG</sequence>
<dbReference type="InterPro" id="IPR036691">
    <property type="entry name" value="Endo/exonu/phosph_ase_sf"/>
</dbReference>
<evidence type="ECO:0000259" key="1">
    <source>
        <dbReference type="Pfam" id="PF03372"/>
    </source>
</evidence>
<dbReference type="PANTHER" id="PTHR33710:SF64">
    <property type="entry name" value="ENDONUCLEASE_EXONUCLEASE_PHOSPHATASE DOMAIN-CONTAINING PROTEIN"/>
    <property type="match status" value="1"/>
</dbReference>
<dbReference type="AlphaFoldDB" id="A0A438IP21"/>
<dbReference type="PANTHER" id="PTHR33710">
    <property type="entry name" value="BNAC02G09200D PROTEIN"/>
    <property type="match status" value="1"/>
</dbReference>
<dbReference type="InterPro" id="IPR005135">
    <property type="entry name" value="Endo/exonuclease/phosphatase"/>
</dbReference>
<evidence type="ECO:0000313" key="2">
    <source>
        <dbReference type="EMBL" id="RVW98470.1"/>
    </source>
</evidence>
<name>A0A438IP21_VITVI</name>
<comment type="caution">
    <text evidence="2">The sequence shown here is derived from an EMBL/GenBank/DDBJ whole genome shotgun (WGS) entry which is preliminary data.</text>
</comment>
<gene>
    <name evidence="2" type="ORF">CK203_026870</name>
</gene>
<protein>
    <recommendedName>
        <fullName evidence="1">Endonuclease/exonuclease/phosphatase domain-containing protein</fullName>
    </recommendedName>
</protein>
<evidence type="ECO:0000313" key="3">
    <source>
        <dbReference type="Proteomes" id="UP000288805"/>
    </source>
</evidence>
<accession>A0A438IP21</accession>
<dbReference type="GO" id="GO:0003824">
    <property type="term" value="F:catalytic activity"/>
    <property type="evidence" value="ECO:0007669"/>
    <property type="project" value="InterPro"/>
</dbReference>
<organism evidence="2 3">
    <name type="scientific">Vitis vinifera</name>
    <name type="common">Grape</name>
    <dbReference type="NCBI Taxonomy" id="29760"/>
    <lineage>
        <taxon>Eukaryota</taxon>
        <taxon>Viridiplantae</taxon>
        <taxon>Streptophyta</taxon>
        <taxon>Embryophyta</taxon>
        <taxon>Tracheophyta</taxon>
        <taxon>Spermatophyta</taxon>
        <taxon>Magnoliopsida</taxon>
        <taxon>eudicotyledons</taxon>
        <taxon>Gunneridae</taxon>
        <taxon>Pentapetalae</taxon>
        <taxon>rosids</taxon>
        <taxon>Vitales</taxon>
        <taxon>Vitaceae</taxon>
        <taxon>Viteae</taxon>
        <taxon>Vitis</taxon>
    </lineage>
</organism>
<reference evidence="2 3" key="1">
    <citation type="journal article" date="2018" name="PLoS Genet.">
        <title>Population sequencing reveals clonal diversity and ancestral inbreeding in the grapevine cultivar Chardonnay.</title>
        <authorList>
            <person name="Roach M.J."/>
            <person name="Johnson D.L."/>
            <person name="Bohlmann J."/>
            <person name="van Vuuren H.J."/>
            <person name="Jones S.J."/>
            <person name="Pretorius I.S."/>
            <person name="Schmidt S.A."/>
            <person name="Borneman A.R."/>
        </authorList>
    </citation>
    <scope>NUCLEOTIDE SEQUENCE [LARGE SCALE GENOMIC DNA]</scope>
    <source>
        <strain evidence="3">cv. Chardonnay</strain>
        <tissue evidence="2">Leaf</tissue>
    </source>
</reference>
<dbReference type="Gene3D" id="3.60.10.10">
    <property type="entry name" value="Endonuclease/exonuclease/phosphatase"/>
    <property type="match status" value="1"/>
</dbReference>
<proteinExistence type="predicted"/>
<dbReference type="Pfam" id="PF03372">
    <property type="entry name" value="Exo_endo_phos"/>
    <property type="match status" value="1"/>
</dbReference>
<dbReference type="Proteomes" id="UP000288805">
    <property type="component" value="Unassembled WGS sequence"/>
</dbReference>